<gene>
    <name evidence="7" type="ORF">EV193_10141</name>
</gene>
<dbReference type="PRINTS" id="PR00719">
    <property type="entry name" value="LMWPTPASE"/>
</dbReference>
<protein>
    <recommendedName>
        <fullName evidence="2">protein-tyrosine-phosphatase</fullName>
        <ecNumber evidence="2">3.1.3.48</ecNumber>
    </recommendedName>
</protein>
<accession>A0A4Q7L4N6</accession>
<feature type="domain" description="Phosphotyrosine protein phosphatase I" evidence="6">
    <location>
        <begin position="1"/>
        <end position="136"/>
    </location>
</feature>
<comment type="similarity">
    <text evidence="1">Belongs to the low molecular weight phosphotyrosine protein phosphatase family.</text>
</comment>
<evidence type="ECO:0000256" key="5">
    <source>
        <dbReference type="PIRSR" id="PIRSR617867-1"/>
    </source>
</evidence>
<keyword evidence="4" id="KW-0904">Protein phosphatase</keyword>
<dbReference type="Pfam" id="PF01451">
    <property type="entry name" value="LMWPc"/>
    <property type="match status" value="1"/>
</dbReference>
<dbReference type="GO" id="GO:0004725">
    <property type="term" value="F:protein tyrosine phosphatase activity"/>
    <property type="evidence" value="ECO:0007669"/>
    <property type="project" value="UniProtKB-EC"/>
</dbReference>
<evidence type="ECO:0000256" key="4">
    <source>
        <dbReference type="ARBA" id="ARBA00022912"/>
    </source>
</evidence>
<dbReference type="Proteomes" id="UP000294257">
    <property type="component" value="Unassembled WGS sequence"/>
</dbReference>
<sequence length="143" mass="15825">MAALVFTEHLRRADLADKVRVSSAGIGPWHAGQPADRRAAKTLADHGYPTEHRAAQVDEDHLSADLLLAMDSGHDEALRDLLDHQGGDVERVRMFRSFDPAAGKDLNVPDPYYGHRDGFAEVMEMIEAACPALLTWVRERVTP</sequence>
<comment type="caution">
    <text evidence="7">The sequence shown here is derived from an EMBL/GenBank/DDBJ whole genome shotgun (WGS) entry which is preliminary data.</text>
</comment>
<dbReference type="CDD" id="cd16343">
    <property type="entry name" value="LMWPTP"/>
    <property type="match status" value="1"/>
</dbReference>
<name>A0A4Q7L4N6_9PSEU</name>
<keyword evidence="3" id="KW-0378">Hydrolase</keyword>
<evidence type="ECO:0000256" key="3">
    <source>
        <dbReference type="ARBA" id="ARBA00022801"/>
    </source>
</evidence>
<dbReference type="InterPro" id="IPR023485">
    <property type="entry name" value="Ptyr_pPase"/>
</dbReference>
<dbReference type="AlphaFoldDB" id="A0A4Q7L4N6"/>
<dbReference type="InterPro" id="IPR050438">
    <property type="entry name" value="LMW_PTPase"/>
</dbReference>
<evidence type="ECO:0000313" key="8">
    <source>
        <dbReference type="Proteomes" id="UP000294257"/>
    </source>
</evidence>
<dbReference type="EC" id="3.1.3.48" evidence="2"/>
<organism evidence="7 8">
    <name type="scientific">Herbihabitans rhizosphaerae</name>
    <dbReference type="NCBI Taxonomy" id="1872711"/>
    <lineage>
        <taxon>Bacteria</taxon>
        <taxon>Bacillati</taxon>
        <taxon>Actinomycetota</taxon>
        <taxon>Actinomycetes</taxon>
        <taxon>Pseudonocardiales</taxon>
        <taxon>Pseudonocardiaceae</taxon>
        <taxon>Herbihabitans</taxon>
    </lineage>
</organism>
<dbReference type="InterPro" id="IPR017867">
    <property type="entry name" value="Tyr_phospatase_low_mol_wt"/>
</dbReference>
<evidence type="ECO:0000259" key="6">
    <source>
        <dbReference type="SMART" id="SM00226"/>
    </source>
</evidence>
<dbReference type="SUPFAM" id="SSF52788">
    <property type="entry name" value="Phosphotyrosine protein phosphatases I"/>
    <property type="match status" value="1"/>
</dbReference>
<dbReference type="PANTHER" id="PTHR11717:SF7">
    <property type="entry name" value="LOW MOLECULAR WEIGHT PHOSPHOTYROSINE PROTEIN PHOSPHATASE"/>
    <property type="match status" value="1"/>
</dbReference>
<evidence type="ECO:0000256" key="2">
    <source>
        <dbReference type="ARBA" id="ARBA00013064"/>
    </source>
</evidence>
<proteinExistence type="inferred from homology"/>
<dbReference type="SMART" id="SM00226">
    <property type="entry name" value="LMWPc"/>
    <property type="match status" value="1"/>
</dbReference>
<dbReference type="EMBL" id="SGWQ01000001">
    <property type="protein sequence ID" value="RZS44166.1"/>
    <property type="molecule type" value="Genomic_DNA"/>
</dbReference>
<reference evidence="7 8" key="1">
    <citation type="submission" date="2019-02" db="EMBL/GenBank/DDBJ databases">
        <title>Genomic Encyclopedia of Type Strains, Phase IV (KMG-IV): sequencing the most valuable type-strain genomes for metagenomic binning, comparative biology and taxonomic classification.</title>
        <authorList>
            <person name="Goeker M."/>
        </authorList>
    </citation>
    <scope>NUCLEOTIDE SEQUENCE [LARGE SCALE GENOMIC DNA]</scope>
    <source>
        <strain evidence="7 8">DSM 101727</strain>
    </source>
</reference>
<dbReference type="Gene3D" id="3.40.50.2300">
    <property type="match status" value="1"/>
</dbReference>
<dbReference type="PANTHER" id="PTHR11717">
    <property type="entry name" value="LOW MOLECULAR WEIGHT PROTEIN TYROSINE PHOSPHATASE"/>
    <property type="match status" value="1"/>
</dbReference>
<evidence type="ECO:0000256" key="1">
    <source>
        <dbReference type="ARBA" id="ARBA00011063"/>
    </source>
</evidence>
<keyword evidence="8" id="KW-1185">Reference proteome</keyword>
<dbReference type="InterPro" id="IPR036196">
    <property type="entry name" value="Ptyr_pPase_sf"/>
</dbReference>
<feature type="active site" description="Proton donor" evidence="5">
    <location>
        <position position="110"/>
    </location>
</feature>
<evidence type="ECO:0000313" key="7">
    <source>
        <dbReference type="EMBL" id="RZS44166.1"/>
    </source>
</evidence>